<evidence type="ECO:0000313" key="2">
    <source>
        <dbReference type="EMBL" id="SVA15701.1"/>
    </source>
</evidence>
<accession>A0A381TJK9</accession>
<gene>
    <name evidence="2" type="ORF">METZ01_LOCUS68555</name>
</gene>
<feature type="compositionally biased region" description="Polar residues" evidence="1">
    <location>
        <begin position="1"/>
        <end position="14"/>
    </location>
</feature>
<reference evidence="2" key="1">
    <citation type="submission" date="2018-05" db="EMBL/GenBank/DDBJ databases">
        <authorList>
            <person name="Lanie J.A."/>
            <person name="Ng W.-L."/>
            <person name="Kazmierczak K.M."/>
            <person name="Andrzejewski T.M."/>
            <person name="Davidsen T.M."/>
            <person name="Wayne K.J."/>
            <person name="Tettelin H."/>
            <person name="Glass J.I."/>
            <person name="Rusch D."/>
            <person name="Podicherti R."/>
            <person name="Tsui H.-C.T."/>
            <person name="Winkler M.E."/>
        </authorList>
    </citation>
    <scope>NUCLEOTIDE SEQUENCE</scope>
</reference>
<feature type="region of interest" description="Disordered" evidence="1">
    <location>
        <begin position="1"/>
        <end position="25"/>
    </location>
</feature>
<protein>
    <submittedName>
        <fullName evidence="2">Uncharacterized protein</fullName>
    </submittedName>
</protein>
<dbReference type="AlphaFoldDB" id="A0A381TJK9"/>
<evidence type="ECO:0000256" key="1">
    <source>
        <dbReference type="SAM" id="MobiDB-lite"/>
    </source>
</evidence>
<dbReference type="EMBL" id="UINC01004624">
    <property type="protein sequence ID" value="SVA15701.1"/>
    <property type="molecule type" value="Genomic_DNA"/>
</dbReference>
<proteinExistence type="predicted"/>
<name>A0A381TJK9_9ZZZZ</name>
<sequence>MNVNQTSSASQPKNSEAGAKTLSSVSGNQRLSFENIRSFRQHFEQGITPLRSILGDDQHQTMIVAMYEGTEKLLNQDISEFAVLEYLEGLKLTAKELLLQGVSGEQFKTSLLEHSKTTIHDLVRSS</sequence>
<organism evidence="2">
    <name type="scientific">marine metagenome</name>
    <dbReference type="NCBI Taxonomy" id="408172"/>
    <lineage>
        <taxon>unclassified sequences</taxon>
        <taxon>metagenomes</taxon>
        <taxon>ecological metagenomes</taxon>
    </lineage>
</organism>